<feature type="region of interest" description="Disordered" evidence="1">
    <location>
        <begin position="302"/>
        <end position="650"/>
    </location>
</feature>
<feature type="compositionally biased region" description="Polar residues" evidence="1">
    <location>
        <begin position="392"/>
        <end position="409"/>
    </location>
</feature>
<organism evidence="2 3">
    <name type="scientific">Postia placenta MAD-698-R-SB12</name>
    <dbReference type="NCBI Taxonomy" id="670580"/>
    <lineage>
        <taxon>Eukaryota</taxon>
        <taxon>Fungi</taxon>
        <taxon>Dikarya</taxon>
        <taxon>Basidiomycota</taxon>
        <taxon>Agaricomycotina</taxon>
        <taxon>Agaricomycetes</taxon>
        <taxon>Polyporales</taxon>
        <taxon>Adustoporiaceae</taxon>
        <taxon>Rhodonia</taxon>
    </lineage>
</organism>
<feature type="region of interest" description="Disordered" evidence="1">
    <location>
        <begin position="184"/>
        <end position="288"/>
    </location>
</feature>
<name>A0A1X6MUG8_9APHY</name>
<feature type="compositionally biased region" description="Pro residues" evidence="1">
    <location>
        <begin position="413"/>
        <end position="423"/>
    </location>
</feature>
<feature type="compositionally biased region" description="Basic and acidic residues" evidence="1">
    <location>
        <begin position="200"/>
        <end position="215"/>
    </location>
</feature>
<proteinExistence type="predicted"/>
<dbReference type="RefSeq" id="XP_024336637.1">
    <property type="nucleotide sequence ID" value="XM_024486268.1"/>
</dbReference>
<feature type="compositionally biased region" description="Basic and acidic residues" evidence="1">
    <location>
        <begin position="628"/>
        <end position="637"/>
    </location>
</feature>
<feature type="compositionally biased region" description="Basic and acidic residues" evidence="1">
    <location>
        <begin position="1"/>
        <end position="15"/>
    </location>
</feature>
<feature type="compositionally biased region" description="Basic and acidic residues" evidence="1">
    <location>
        <begin position="243"/>
        <end position="258"/>
    </location>
</feature>
<dbReference type="EMBL" id="KZ110601">
    <property type="protein sequence ID" value="OSX59843.1"/>
    <property type="molecule type" value="Genomic_DNA"/>
</dbReference>
<feature type="compositionally biased region" description="Polar residues" evidence="1">
    <location>
        <begin position="553"/>
        <end position="562"/>
    </location>
</feature>
<feature type="compositionally biased region" description="Low complexity" evidence="1">
    <location>
        <begin position="587"/>
        <end position="602"/>
    </location>
</feature>
<feature type="compositionally biased region" description="Basic and acidic residues" evidence="1">
    <location>
        <begin position="499"/>
        <end position="517"/>
    </location>
</feature>
<accession>A0A1X6MUG8</accession>
<feature type="region of interest" description="Disordered" evidence="1">
    <location>
        <begin position="779"/>
        <end position="894"/>
    </location>
</feature>
<reference evidence="2 3" key="1">
    <citation type="submission" date="2017-04" db="EMBL/GenBank/DDBJ databases">
        <title>Genome Sequence of the Model Brown-Rot Fungus Postia placenta SB12.</title>
        <authorList>
            <consortium name="DOE Joint Genome Institute"/>
            <person name="Gaskell J."/>
            <person name="Kersten P."/>
            <person name="Larrondo L.F."/>
            <person name="Canessa P."/>
            <person name="Martinez D."/>
            <person name="Hibbett D."/>
            <person name="Schmoll M."/>
            <person name="Kubicek C.P."/>
            <person name="Martinez A.T."/>
            <person name="Yadav J."/>
            <person name="Master E."/>
            <person name="Magnuson J.K."/>
            <person name="James T."/>
            <person name="Yaver D."/>
            <person name="Berka R."/>
            <person name="Labutti K."/>
            <person name="Lipzen A."/>
            <person name="Aerts A."/>
            <person name="Barry K."/>
            <person name="Henrissat B."/>
            <person name="Blanchette R."/>
            <person name="Grigoriev I."/>
            <person name="Cullen D."/>
        </authorList>
    </citation>
    <scope>NUCLEOTIDE SEQUENCE [LARGE SCALE GENOMIC DNA]</scope>
    <source>
        <strain evidence="2 3">MAD-698-R-SB12</strain>
    </source>
</reference>
<feature type="region of interest" description="Disordered" evidence="1">
    <location>
        <begin position="125"/>
        <end position="165"/>
    </location>
</feature>
<dbReference type="GeneID" id="36331217"/>
<evidence type="ECO:0000313" key="2">
    <source>
        <dbReference type="EMBL" id="OSX59843.1"/>
    </source>
</evidence>
<feature type="region of interest" description="Disordered" evidence="1">
    <location>
        <begin position="1"/>
        <end position="72"/>
    </location>
</feature>
<feature type="compositionally biased region" description="Low complexity" evidence="1">
    <location>
        <begin position="448"/>
        <end position="459"/>
    </location>
</feature>
<dbReference type="AlphaFoldDB" id="A0A1X6MUG8"/>
<gene>
    <name evidence="2" type="ORF">POSPLADRAFT_1149120</name>
</gene>
<feature type="compositionally biased region" description="Acidic residues" evidence="1">
    <location>
        <begin position="155"/>
        <end position="164"/>
    </location>
</feature>
<dbReference type="Proteomes" id="UP000194127">
    <property type="component" value="Unassembled WGS sequence"/>
</dbReference>
<feature type="compositionally biased region" description="Polar residues" evidence="1">
    <location>
        <begin position="358"/>
        <end position="372"/>
    </location>
</feature>
<dbReference type="GO" id="GO:0042393">
    <property type="term" value="F:histone binding"/>
    <property type="evidence" value="ECO:0007669"/>
    <property type="project" value="InterPro"/>
</dbReference>
<dbReference type="InterPro" id="IPR018465">
    <property type="entry name" value="Scm3/HJURP"/>
</dbReference>
<dbReference type="GO" id="GO:0005634">
    <property type="term" value="C:nucleus"/>
    <property type="evidence" value="ECO:0007669"/>
    <property type="project" value="InterPro"/>
</dbReference>
<feature type="compositionally biased region" description="Acidic residues" evidence="1">
    <location>
        <begin position="852"/>
        <end position="861"/>
    </location>
</feature>
<sequence>MGDGDGIKDSEERPPRLALITPSLSPPGSRIAPATKSRNVANRAPPAKRPRLASTPSSSISLPSSSASETPYHIRESIKASSLRLLDFWAQLGERYDRPLDEDDIIDLRDGTIVKDRGVLRGSPTKYEMGYFAGDEPSSDANDASSDGGGLHTEGEDEDVDDLDLFAPEANISDELKLEREKLQARREIPMDPADEEDFREFMEAERRRRELHGDADEDDDLEESQVYHQISPHSKNPIAAFTRDDISRERVRLERPLPRATEVANDDPEYEPKFVSNPRRSLAQYDDLSDDELASWDIDYTTPVKRQPVTPKAAPKLGVIDLTGSPSSSPPRPPIRRGRSQSRAPPQKARSARQAHSKSTPDTSKTPARQKSSMPPPPLPLSPVRQLFTPPLSSSSVTASTPDLSQASEPPLSSPSPSPPPRPKPRPRYKGAIAKTGRKPGSSSQCASSPISHAIASSTDAEEQAGSSRLKRKPSKHSLIPEVLITRRSQSAMPMRALVEHEASSAMEARDHHVDNDGTAADLSVPHRDKGKKRQVSVRPDVPHNEPEDPSLKQSNSSSRLPSDDEDDFLVPPSMPPRSRKRKRIVSSSSSSGRSEQRGSSPNSPSDVPIRSRRSTREAGPSSTQRASDKAPERKPASPQLRSDDESVSFVTQTAVGNGVPLGPPAPDLVPLVYPRRTPHHCPILPATKNTALLITLLTLRVILRSNRLHVSSCLTSPVLLSAGMVRRQGIHIHPRSICRVRSGPLGRRLETGLLNLAGNITALFSSELVLVPHTDAASEFPREGEDEDEDAGHAQDAPLSSRASRSEIPANRFRRLGARATSVNAEVATLSEAPKKSDKGKGKALVDPASDPDDSEEDAPLARRGRRHERGCTPGPPSHRERLARASAKKAA</sequence>
<protein>
    <submittedName>
        <fullName evidence="2">Uncharacterized protein</fullName>
    </submittedName>
</protein>
<dbReference type="OrthoDB" id="2420608at2759"/>
<dbReference type="Pfam" id="PF10384">
    <property type="entry name" value="Scm3"/>
    <property type="match status" value="1"/>
</dbReference>
<feature type="compositionally biased region" description="Basic and acidic residues" evidence="1">
    <location>
        <begin position="542"/>
        <end position="552"/>
    </location>
</feature>
<evidence type="ECO:0000256" key="1">
    <source>
        <dbReference type="SAM" id="MobiDB-lite"/>
    </source>
</evidence>
<feature type="compositionally biased region" description="Low complexity" evidence="1">
    <location>
        <begin position="52"/>
        <end position="68"/>
    </location>
</feature>
<dbReference type="STRING" id="670580.A0A1X6MUG8"/>
<keyword evidence="3" id="KW-1185">Reference proteome</keyword>
<evidence type="ECO:0000313" key="3">
    <source>
        <dbReference type="Proteomes" id="UP000194127"/>
    </source>
</evidence>